<keyword evidence="2" id="KW-1185">Reference proteome</keyword>
<dbReference type="Gene3D" id="3.40.50.1820">
    <property type="entry name" value="alpha/beta hydrolase"/>
    <property type="match status" value="1"/>
</dbReference>
<accession>A0A8K0WYS7</accession>
<dbReference type="InterPro" id="IPR029058">
    <property type="entry name" value="AB_hydrolase_fold"/>
</dbReference>
<comment type="caution">
    <text evidence="1">The sequence shown here is derived from an EMBL/GenBank/DDBJ whole genome shotgun (WGS) entry which is preliminary data.</text>
</comment>
<evidence type="ECO:0000313" key="1">
    <source>
        <dbReference type="EMBL" id="KAH7347192.1"/>
    </source>
</evidence>
<proteinExistence type="predicted"/>
<dbReference type="SUPFAM" id="SSF53474">
    <property type="entry name" value="alpha/beta-Hydrolases"/>
    <property type="match status" value="1"/>
</dbReference>
<evidence type="ECO:0000313" key="2">
    <source>
        <dbReference type="Proteomes" id="UP000813385"/>
    </source>
</evidence>
<name>A0A8K0WYS7_9PEZI</name>
<gene>
    <name evidence="1" type="ORF">B0T11DRAFT_290967</name>
</gene>
<organism evidence="1 2">
    <name type="scientific">Plectosphaerella cucumerina</name>
    <dbReference type="NCBI Taxonomy" id="40658"/>
    <lineage>
        <taxon>Eukaryota</taxon>
        <taxon>Fungi</taxon>
        <taxon>Dikarya</taxon>
        <taxon>Ascomycota</taxon>
        <taxon>Pezizomycotina</taxon>
        <taxon>Sordariomycetes</taxon>
        <taxon>Hypocreomycetidae</taxon>
        <taxon>Glomerellales</taxon>
        <taxon>Plectosphaerellaceae</taxon>
        <taxon>Plectosphaerella</taxon>
    </lineage>
</organism>
<reference evidence="1" key="1">
    <citation type="journal article" date="2021" name="Nat. Commun.">
        <title>Genetic determinants of endophytism in the Arabidopsis root mycobiome.</title>
        <authorList>
            <person name="Mesny F."/>
            <person name="Miyauchi S."/>
            <person name="Thiergart T."/>
            <person name="Pickel B."/>
            <person name="Atanasova L."/>
            <person name="Karlsson M."/>
            <person name="Huettel B."/>
            <person name="Barry K.W."/>
            <person name="Haridas S."/>
            <person name="Chen C."/>
            <person name="Bauer D."/>
            <person name="Andreopoulos W."/>
            <person name="Pangilinan J."/>
            <person name="LaButti K."/>
            <person name="Riley R."/>
            <person name="Lipzen A."/>
            <person name="Clum A."/>
            <person name="Drula E."/>
            <person name="Henrissat B."/>
            <person name="Kohler A."/>
            <person name="Grigoriev I.V."/>
            <person name="Martin F.M."/>
            <person name="Hacquard S."/>
        </authorList>
    </citation>
    <scope>NUCLEOTIDE SEQUENCE</scope>
    <source>
        <strain evidence="1">MPI-CAGE-AT-0016</strain>
    </source>
</reference>
<dbReference type="AlphaFoldDB" id="A0A8K0WYS7"/>
<protein>
    <recommendedName>
        <fullName evidence="3">Alpha/beta hydrolase fold-3 domain-containing protein</fullName>
    </recommendedName>
</protein>
<evidence type="ECO:0008006" key="3">
    <source>
        <dbReference type="Google" id="ProtNLM"/>
    </source>
</evidence>
<dbReference type="Proteomes" id="UP000813385">
    <property type="component" value="Unassembled WGS sequence"/>
</dbReference>
<dbReference type="OrthoDB" id="5396420at2759"/>
<dbReference type="EMBL" id="JAGPXD010000007">
    <property type="protein sequence ID" value="KAH7347192.1"/>
    <property type="molecule type" value="Genomic_DNA"/>
</dbReference>
<sequence length="446" mass="49279">MIDGRATCHKAPGMIATWQRHLRLPRGRLALLRRHLHTSVERVEVPCRSSGSITVDFHGVTREPSSEPLLIHIPAFAPSPREPPYLPPFLDSLPTAVINYRWPGPYAGDQALEPVEEEEEEPSDFTTPLHWPTPLHDLLFGYSWIIEHLAPSCGGRRDIYVHGAYLGATLAASLALTECHRHERFAVRGLIAYNGIYNWTMFLPDHKINKPTGAGRKIAPSLPPAAAEGTPLHTLREEMPELFKGPSDLFDPFASPSLHFQTAGLLVPQSFHHASGITAMVDRMAALGLEGSAADLMPTATKPPRRSALVFPPRRSTLTIPETLLLHDTAVMPAAPRKTKAKTTVTSRTASRRKLKGNHFAAQAEELGGLMRRSLEKIELKERMQWDGEFEDMQAEVAARVKIVDAGEPVEGQLQMNRFGEDVVRSWLESHMSRSSSSLASATSSP</sequence>